<evidence type="ECO:0000313" key="2">
    <source>
        <dbReference type="EMBL" id="OOQ39089.1"/>
    </source>
</evidence>
<gene>
    <name evidence="3" type="ORF">B0X64_00940</name>
    <name evidence="2" type="ORF">B0X64_07795</name>
</gene>
<proteinExistence type="predicted"/>
<evidence type="ECO:0000259" key="1">
    <source>
        <dbReference type="Pfam" id="PF02719"/>
    </source>
</evidence>
<dbReference type="Proteomes" id="UP000319650">
    <property type="component" value="Unassembled WGS sequence"/>
</dbReference>
<dbReference type="RefSeq" id="WP_158077625.1">
    <property type="nucleotide sequence ID" value="NZ_MUPN01000109.1"/>
</dbReference>
<sequence>VLKSLKRMHGGEIFVPKIPSMKMTDLAKALAPNIPTKIIGIRPGEKLHEVMIPKDESHLALEFEDFFIIQPTISFQTPKDYTLTKLHEKGQKVAPDFEYSSHNNNQWLEPDDLLKLL</sequence>
<dbReference type="EMBL" id="MUPN01000109">
    <property type="protein sequence ID" value="OOQ41434.1"/>
    <property type="molecule type" value="Genomic_DNA"/>
</dbReference>
<dbReference type="InterPro" id="IPR003869">
    <property type="entry name" value="Polysac_CapD-like"/>
</dbReference>
<feature type="domain" description="Polysaccharide biosynthesis protein CapD-like" evidence="1">
    <location>
        <begin position="1"/>
        <end position="70"/>
    </location>
</feature>
<dbReference type="Pfam" id="PF02719">
    <property type="entry name" value="Polysacc_synt_2"/>
    <property type="match status" value="1"/>
</dbReference>
<name>A0A4Y4XFP4_HELPX</name>
<comment type="caution">
    <text evidence="2">The sequence shown here is derived from an EMBL/GenBank/DDBJ whole genome shotgun (WGS) entry which is preliminary data.</text>
</comment>
<evidence type="ECO:0000313" key="3">
    <source>
        <dbReference type="EMBL" id="OOQ41434.1"/>
    </source>
</evidence>
<dbReference type="Gene3D" id="3.40.50.720">
    <property type="entry name" value="NAD(P)-binding Rossmann-like Domain"/>
    <property type="match status" value="1"/>
</dbReference>
<dbReference type="EMBL" id="MUPN01000485">
    <property type="protein sequence ID" value="OOQ39089.1"/>
    <property type="molecule type" value="Genomic_DNA"/>
</dbReference>
<dbReference type="AlphaFoldDB" id="A0A4Y4XFP4"/>
<dbReference type="PANTHER" id="PTHR43318:SF2">
    <property type="entry name" value="UDP-N-ACETYLGLUCOSAMINE 4,6-DEHYDRATASE (INVERTING)"/>
    <property type="match status" value="1"/>
</dbReference>
<dbReference type="PANTHER" id="PTHR43318">
    <property type="entry name" value="UDP-N-ACETYLGLUCOSAMINE 4,6-DEHYDRATASE"/>
    <property type="match status" value="1"/>
</dbReference>
<accession>A0A4Y4XFP4</accession>
<feature type="non-terminal residue" evidence="2">
    <location>
        <position position="1"/>
    </location>
</feature>
<organism evidence="2 4">
    <name type="scientific">Helicobacter pylori</name>
    <name type="common">Campylobacter pylori</name>
    <dbReference type="NCBI Taxonomy" id="210"/>
    <lineage>
        <taxon>Bacteria</taxon>
        <taxon>Pseudomonadati</taxon>
        <taxon>Campylobacterota</taxon>
        <taxon>Epsilonproteobacteria</taxon>
        <taxon>Campylobacterales</taxon>
        <taxon>Helicobacteraceae</taxon>
        <taxon>Helicobacter</taxon>
    </lineage>
</organism>
<reference evidence="2 4" key="1">
    <citation type="journal article" date="2017" name="Front. Cell. Infect. Microbiol.">
        <title>Whole Genome Sequence and Phylogenetic Analysis Show Helicobacter pylori Strains from Latin America Have Followed a Unique Evolution Pathway.</title>
        <authorList>
            <person name="Munoz-Ramirez Z.Y."/>
            <person name="Mendez-Tenorio A."/>
            <person name="Kato I."/>
            <person name="Bravo M.M."/>
            <person name="Rizzato C."/>
            <person name="Thorell K."/>
            <person name="Torres R.C."/>
            <person name="Aviles-Jimenez F."/>
            <person name="Camorlinga M."/>
            <person name="Canzian F."/>
            <person name="Torres J."/>
        </authorList>
    </citation>
    <scope>NUCLEOTIDE SEQUENCE [LARGE SCALE GENOMIC DNA]</scope>
    <source>
        <strain evidence="2 4">CM22351</strain>
    </source>
</reference>
<evidence type="ECO:0000313" key="4">
    <source>
        <dbReference type="Proteomes" id="UP000319650"/>
    </source>
</evidence>
<dbReference type="InterPro" id="IPR051203">
    <property type="entry name" value="Polysaccharide_Synthase-Rel"/>
</dbReference>
<protein>
    <submittedName>
        <fullName evidence="2">UDP-N-acetylglucosamine 4,6-dehydratase (Inverting)</fullName>
    </submittedName>
</protein>